<dbReference type="OrthoDB" id="1432093at2759"/>
<reference evidence="3" key="1">
    <citation type="journal article" date="2021" name="Nat. Commun.">
        <title>Genomic analyses provide insights into spinach domestication and the genetic basis of agronomic traits.</title>
        <authorList>
            <person name="Cai X."/>
            <person name="Sun X."/>
            <person name="Xu C."/>
            <person name="Sun H."/>
            <person name="Wang X."/>
            <person name="Ge C."/>
            <person name="Zhang Z."/>
            <person name="Wang Q."/>
            <person name="Fei Z."/>
            <person name="Jiao C."/>
            <person name="Wang Q."/>
        </authorList>
    </citation>
    <scope>NUCLEOTIDE SEQUENCE [LARGE SCALE GENOMIC DNA]</scope>
    <source>
        <strain evidence="3">cv. Varoflay</strain>
    </source>
</reference>
<dbReference type="InterPro" id="IPR006941">
    <property type="entry name" value="RNase_CAF1"/>
</dbReference>
<dbReference type="PANTHER" id="PTHR15092">
    <property type="entry name" value="POLY A -SPECIFIC RIBONUCLEASE/TARGET OF EGR1, MEMBER 1"/>
    <property type="match status" value="1"/>
</dbReference>
<sequence length="691" mass="77849">MKKFSRVSPFSLSSALIRTLTASSSSSTTNFSLKNVTKSNFEETLIDLTNHVKAADFVAIDLEMTGVTSSPWRESFELDRYDIRYLKVKDSAEKFAVVQFGVCPFRWDSFKNSFVAHPHNFYIFPRQELPTDGPPYEFLCQTSSIEFLAKYQFDFNECIHEGVSYLSRGQEDEALSRLNSVYNGKWKNTNEVRDVPLTNVADILFSERMKNRLSDWHDMLLLNRSAALPSDVKSKQQFETIFFSMHPALRLNGFTVHQLKLIELVTRKHFKDLVFVRAYDESSFLQKLVVYVESDNDKINLMEMIKNESYQQARRKIKAAAGVRHVIDLLSAENKLIVGHNCFLDMAHMYHKFIGPLPSTIEEFVLNISKPFPQIVDTKILLNADLSLQRRMKKASTSLASAFSLLCPEIASGKSSDVAGQPSVKVEVQVDDMRSSNWNSGAKHEAGYDAFMTGCVFAQACSHLGIDFSYEKVVNSENLQKYANLLYVSWNMGDVINVSSGDVKEIPVMNSVKRRFLNISHPNIVLIWGFPSKLKASEIRKCISNVFGIYSIAGIYELDETAVFVQFTNADLAAKFLALKEKVETSDDSISVLHPLSKLLEGGKTCAAGYEIYKDICSSPISKVLFADQAEAIGIKWKTKLIEPEELTDKTAIPSPSPGSCRATKSNQSVFDKILYTPDYESNKVTNLCNS</sequence>
<dbReference type="GeneID" id="110782751"/>
<gene>
    <name evidence="4" type="primary">LOC110782751</name>
</gene>
<dbReference type="RefSeq" id="XP_021842673.1">
    <property type="nucleotide sequence ID" value="XM_021986981.2"/>
</dbReference>
<comment type="cofactor">
    <cofactor evidence="1">
        <name>a divalent metal cation</name>
        <dbReference type="ChEBI" id="CHEBI:60240"/>
    </cofactor>
</comment>
<reference evidence="4" key="2">
    <citation type="submission" date="2025-08" db="UniProtKB">
        <authorList>
            <consortium name="RefSeq"/>
        </authorList>
    </citation>
    <scope>IDENTIFICATION</scope>
    <source>
        <tissue evidence="4">Leaf</tissue>
    </source>
</reference>
<keyword evidence="3" id="KW-1185">Reference proteome</keyword>
<dbReference type="Gene3D" id="3.30.420.10">
    <property type="entry name" value="Ribonuclease H-like superfamily/Ribonuclease H"/>
    <property type="match status" value="2"/>
</dbReference>
<dbReference type="KEGG" id="soe:110782751"/>
<dbReference type="InterPro" id="IPR051181">
    <property type="entry name" value="CAF1_poly(A)_ribonucleases"/>
</dbReference>
<dbReference type="Pfam" id="PF04857">
    <property type="entry name" value="CAF1"/>
    <property type="match status" value="1"/>
</dbReference>
<evidence type="ECO:0000256" key="1">
    <source>
        <dbReference type="ARBA" id="ARBA00001968"/>
    </source>
</evidence>
<protein>
    <submittedName>
        <fullName evidence="4">Poly(A)-specific ribonuclease PARN isoform X1</fullName>
    </submittedName>
</protein>
<accession>A0A9R0I551</accession>
<evidence type="ECO:0000313" key="3">
    <source>
        <dbReference type="Proteomes" id="UP000813463"/>
    </source>
</evidence>
<dbReference type="PANTHER" id="PTHR15092:SF22">
    <property type="entry name" value="POLY(A)-SPECIFIC RIBONUCLEASE PNLDC1"/>
    <property type="match status" value="1"/>
</dbReference>
<dbReference type="InterPro" id="IPR036397">
    <property type="entry name" value="RNaseH_sf"/>
</dbReference>
<organism evidence="3 4">
    <name type="scientific">Spinacia oleracea</name>
    <name type="common">Spinach</name>
    <dbReference type="NCBI Taxonomy" id="3562"/>
    <lineage>
        <taxon>Eukaryota</taxon>
        <taxon>Viridiplantae</taxon>
        <taxon>Streptophyta</taxon>
        <taxon>Embryophyta</taxon>
        <taxon>Tracheophyta</taxon>
        <taxon>Spermatophyta</taxon>
        <taxon>Magnoliopsida</taxon>
        <taxon>eudicotyledons</taxon>
        <taxon>Gunneridae</taxon>
        <taxon>Pentapetalae</taxon>
        <taxon>Caryophyllales</taxon>
        <taxon>Chenopodiaceae</taxon>
        <taxon>Chenopodioideae</taxon>
        <taxon>Anserineae</taxon>
        <taxon>Spinacia</taxon>
    </lineage>
</organism>
<dbReference type="SUPFAM" id="SSF53098">
    <property type="entry name" value="Ribonuclease H-like"/>
    <property type="match status" value="1"/>
</dbReference>
<dbReference type="Proteomes" id="UP000813463">
    <property type="component" value="Chromosome 4"/>
</dbReference>
<evidence type="ECO:0000313" key="4">
    <source>
        <dbReference type="RefSeq" id="XP_021842673.1"/>
    </source>
</evidence>
<evidence type="ECO:0000256" key="2">
    <source>
        <dbReference type="ARBA" id="ARBA00008372"/>
    </source>
</evidence>
<dbReference type="GO" id="GO:0003723">
    <property type="term" value="F:RNA binding"/>
    <property type="evidence" value="ECO:0000318"/>
    <property type="project" value="GO_Central"/>
</dbReference>
<comment type="similarity">
    <text evidence="2">Belongs to the CAF1 family.</text>
</comment>
<dbReference type="InterPro" id="IPR012337">
    <property type="entry name" value="RNaseH-like_sf"/>
</dbReference>
<dbReference type="AlphaFoldDB" id="A0A9R0I551"/>
<proteinExistence type="inferred from homology"/>
<dbReference type="GO" id="GO:0000175">
    <property type="term" value="F:3'-5'-RNA exonuclease activity"/>
    <property type="evidence" value="ECO:0000318"/>
    <property type="project" value="GO_Central"/>
</dbReference>
<name>A0A9R0I551_SPIOL</name>